<dbReference type="InterPro" id="IPR035966">
    <property type="entry name" value="PKF_sf"/>
</dbReference>
<name>A0A9P8PY26_WICPI</name>
<organism evidence="1 2">
    <name type="scientific">Wickerhamomyces pijperi</name>
    <name type="common">Yeast</name>
    <name type="synonym">Pichia pijperi</name>
    <dbReference type="NCBI Taxonomy" id="599730"/>
    <lineage>
        <taxon>Eukaryota</taxon>
        <taxon>Fungi</taxon>
        <taxon>Dikarya</taxon>
        <taxon>Ascomycota</taxon>
        <taxon>Saccharomycotina</taxon>
        <taxon>Saccharomycetes</taxon>
        <taxon>Phaffomycetales</taxon>
        <taxon>Wickerhamomycetaceae</taxon>
        <taxon>Wickerhamomyces</taxon>
    </lineage>
</organism>
<reference evidence="1" key="2">
    <citation type="submission" date="2021-01" db="EMBL/GenBank/DDBJ databases">
        <authorList>
            <person name="Schikora-Tamarit M.A."/>
        </authorList>
    </citation>
    <scope>NUCLEOTIDE SEQUENCE</scope>
    <source>
        <strain evidence="1">CBS2887</strain>
    </source>
</reference>
<accession>A0A9P8PY26</accession>
<dbReference type="Gene3D" id="3.40.50.460">
    <property type="entry name" value="Phosphofructokinase domain"/>
    <property type="match status" value="1"/>
</dbReference>
<dbReference type="AlphaFoldDB" id="A0A9P8PY26"/>
<reference evidence="1" key="1">
    <citation type="journal article" date="2021" name="Open Biol.">
        <title>Shared evolutionary footprints suggest mitochondrial oxidative damage underlies multiple complex I losses in fungi.</title>
        <authorList>
            <person name="Schikora-Tamarit M.A."/>
            <person name="Marcet-Houben M."/>
            <person name="Nosek J."/>
            <person name="Gabaldon T."/>
        </authorList>
    </citation>
    <scope>NUCLEOTIDE SEQUENCE</scope>
    <source>
        <strain evidence="1">CBS2887</strain>
    </source>
</reference>
<evidence type="ECO:0000313" key="1">
    <source>
        <dbReference type="EMBL" id="KAH3680441.1"/>
    </source>
</evidence>
<protein>
    <submittedName>
        <fullName evidence="1">Uncharacterized protein</fullName>
    </submittedName>
</protein>
<dbReference type="GO" id="GO:0003872">
    <property type="term" value="F:6-phosphofructokinase activity"/>
    <property type="evidence" value="ECO:0007669"/>
    <property type="project" value="InterPro"/>
</dbReference>
<comment type="caution">
    <text evidence="1">The sequence shown here is derived from an EMBL/GenBank/DDBJ whole genome shotgun (WGS) entry which is preliminary data.</text>
</comment>
<gene>
    <name evidence="1" type="ORF">WICPIJ_008290</name>
</gene>
<feature type="non-terminal residue" evidence="1">
    <location>
        <position position="1"/>
    </location>
</feature>
<dbReference type="EMBL" id="JAEUBG010004735">
    <property type="protein sequence ID" value="KAH3680441.1"/>
    <property type="molecule type" value="Genomic_DNA"/>
</dbReference>
<dbReference type="Proteomes" id="UP000774326">
    <property type="component" value="Unassembled WGS sequence"/>
</dbReference>
<sequence length="72" mass="8199">RDSFEFDPSDKQLQATAGILGVKKSKLVTSSIRRVYDWETEVAKRMPKVIHWGETREIADALVGRTKLPLTK</sequence>
<dbReference type="Gene3D" id="3.40.50.450">
    <property type="match status" value="1"/>
</dbReference>
<keyword evidence="2" id="KW-1185">Reference proteome</keyword>
<dbReference type="OrthoDB" id="537915at2759"/>
<proteinExistence type="predicted"/>
<evidence type="ECO:0000313" key="2">
    <source>
        <dbReference type="Proteomes" id="UP000774326"/>
    </source>
</evidence>